<dbReference type="InterPro" id="IPR001920">
    <property type="entry name" value="Asp/Glu_race"/>
</dbReference>
<sequence length="278" mass="30814">METKQWAPIGVFDSGYGGLTILKALRALLPQYDWLYLGDNARAPYGSRSFDVVHKFTLQAVEYLFSAGAPLIIVACNTASAKALRTIQQQDLPCMEDPTKRVLGIIRPTVEALEQITHNKHIGILATEGTVASGSYPVEIEKLFSGFTISQEACPMWVPLVENGEAAGEGTDWFIRHHLTHLLQQDKAIDTILLACTHYPLLRAKIAQYLPEGISIVEQGTYVAPSLQDYLLRHPEMEQRLSKGGEVRYLTTESPETFSRKASIFVGESIMATHVVID</sequence>
<dbReference type="EMBL" id="BAAFSF010000001">
    <property type="protein sequence ID" value="GAB1251038.1"/>
    <property type="molecule type" value="Genomic_DNA"/>
</dbReference>
<evidence type="ECO:0000313" key="9">
    <source>
        <dbReference type="Proteomes" id="UP001628220"/>
    </source>
</evidence>
<dbReference type="Gene3D" id="3.40.50.1860">
    <property type="match status" value="2"/>
</dbReference>
<dbReference type="PANTHER" id="PTHR21198">
    <property type="entry name" value="GLUTAMATE RACEMASE"/>
    <property type="match status" value="1"/>
</dbReference>
<dbReference type="EC" id="5.1.1.3" evidence="2 7"/>
<dbReference type="InterPro" id="IPR015942">
    <property type="entry name" value="Asp/Glu/hydantoin_racemase"/>
</dbReference>
<feature type="binding site" evidence="7">
    <location>
        <begin position="197"/>
        <end position="198"/>
    </location>
    <ligand>
        <name>substrate</name>
    </ligand>
</feature>
<evidence type="ECO:0000256" key="2">
    <source>
        <dbReference type="ARBA" id="ARBA00013090"/>
    </source>
</evidence>
<dbReference type="Proteomes" id="UP001628220">
    <property type="component" value="Unassembled WGS sequence"/>
</dbReference>
<evidence type="ECO:0000256" key="4">
    <source>
        <dbReference type="ARBA" id="ARBA00022984"/>
    </source>
</evidence>
<keyword evidence="5 7" id="KW-0413">Isomerase</keyword>
<dbReference type="NCBIfam" id="TIGR00067">
    <property type="entry name" value="glut_race"/>
    <property type="match status" value="1"/>
</dbReference>
<evidence type="ECO:0000313" key="8">
    <source>
        <dbReference type="EMBL" id="GAB1251038.1"/>
    </source>
</evidence>
<dbReference type="PANTHER" id="PTHR21198:SF2">
    <property type="entry name" value="GLUTAMATE RACEMASE"/>
    <property type="match status" value="1"/>
</dbReference>
<accession>A0ABQ0E042</accession>
<dbReference type="PROSITE" id="PS00923">
    <property type="entry name" value="ASP_GLU_RACEMASE_1"/>
    <property type="match status" value="1"/>
</dbReference>
<feature type="binding site" evidence="7">
    <location>
        <begin position="45"/>
        <end position="46"/>
    </location>
    <ligand>
        <name>substrate</name>
    </ligand>
</feature>
<dbReference type="InterPro" id="IPR004391">
    <property type="entry name" value="Glu_race"/>
</dbReference>
<reference evidence="8 9" key="1">
    <citation type="journal article" date="2025" name="Int. J. Syst. Evol. Microbiol.">
        <title>Desulfovibrio falkowii sp. nov., Porphyromonas miyakawae sp. nov., Mediterraneibacter flintii sp. nov. and Owariibacterium komagatae gen. nov., sp. nov., isolated from human faeces.</title>
        <authorList>
            <person name="Hamaguchi T."/>
            <person name="Ohara M."/>
            <person name="Hisatomi A."/>
            <person name="Sekiguchi K."/>
            <person name="Takeda J.I."/>
            <person name="Ueyama J."/>
            <person name="Ito M."/>
            <person name="Nishiwaki H."/>
            <person name="Ogi T."/>
            <person name="Hirayama M."/>
            <person name="Ohkuma M."/>
            <person name="Sakamoto M."/>
            <person name="Ohno K."/>
        </authorList>
    </citation>
    <scope>NUCLEOTIDE SEQUENCE [LARGE SCALE GENOMIC DNA]</scope>
    <source>
        <strain evidence="8 9">13CB11C</strain>
    </source>
</reference>
<dbReference type="SUPFAM" id="SSF53681">
    <property type="entry name" value="Aspartate/glutamate racemase"/>
    <property type="match status" value="2"/>
</dbReference>
<evidence type="ECO:0000256" key="7">
    <source>
        <dbReference type="HAMAP-Rule" id="MF_00258"/>
    </source>
</evidence>
<keyword evidence="9" id="KW-1185">Reference proteome</keyword>
<evidence type="ECO:0000256" key="1">
    <source>
        <dbReference type="ARBA" id="ARBA00001602"/>
    </source>
</evidence>
<proteinExistence type="inferred from homology"/>
<feature type="binding site" evidence="7">
    <location>
        <begin position="13"/>
        <end position="14"/>
    </location>
    <ligand>
        <name>substrate</name>
    </ligand>
</feature>
<keyword evidence="3 7" id="KW-0133">Cell shape</keyword>
<comment type="function">
    <text evidence="7">Provides the (R)-glutamate required for cell wall biosynthesis.</text>
</comment>
<comment type="caution">
    <text evidence="8">The sequence shown here is derived from an EMBL/GenBank/DDBJ whole genome shotgun (WGS) entry which is preliminary data.</text>
</comment>
<comment type="catalytic activity">
    <reaction evidence="1 7">
        <text>L-glutamate = D-glutamate</text>
        <dbReference type="Rhea" id="RHEA:12813"/>
        <dbReference type="ChEBI" id="CHEBI:29985"/>
        <dbReference type="ChEBI" id="CHEBI:29986"/>
        <dbReference type="EC" id="5.1.1.3"/>
    </reaction>
</comment>
<gene>
    <name evidence="7 8" type="primary">murI</name>
    <name evidence="8" type="ORF">Tsumi_01420</name>
</gene>
<feature type="binding site" evidence="7">
    <location>
        <begin position="77"/>
        <end position="78"/>
    </location>
    <ligand>
        <name>substrate</name>
    </ligand>
</feature>
<evidence type="ECO:0000256" key="6">
    <source>
        <dbReference type="ARBA" id="ARBA00023316"/>
    </source>
</evidence>
<comment type="similarity">
    <text evidence="7">Belongs to the aspartate/glutamate racemases family.</text>
</comment>
<feature type="active site" description="Proton donor/acceptor" evidence="7">
    <location>
        <position position="196"/>
    </location>
</feature>
<protein>
    <recommendedName>
        <fullName evidence="2 7">Glutamate racemase</fullName>
        <ecNumber evidence="2 7">5.1.1.3</ecNumber>
    </recommendedName>
</protein>
<keyword evidence="6 7" id="KW-0961">Cell wall biogenesis/degradation</keyword>
<dbReference type="Pfam" id="PF01177">
    <property type="entry name" value="Asp_Glu_race"/>
    <property type="match status" value="1"/>
</dbReference>
<dbReference type="HAMAP" id="MF_00258">
    <property type="entry name" value="Glu_racemase"/>
    <property type="match status" value="1"/>
</dbReference>
<organism evidence="8 9">
    <name type="scientific">Porphyromonas miyakawae</name>
    <dbReference type="NCBI Taxonomy" id="3137470"/>
    <lineage>
        <taxon>Bacteria</taxon>
        <taxon>Pseudomonadati</taxon>
        <taxon>Bacteroidota</taxon>
        <taxon>Bacteroidia</taxon>
        <taxon>Bacteroidales</taxon>
        <taxon>Porphyromonadaceae</taxon>
        <taxon>Porphyromonas</taxon>
    </lineage>
</organism>
<dbReference type="InterPro" id="IPR033134">
    <property type="entry name" value="Asp/Glu_racemase_AS_2"/>
</dbReference>
<feature type="active site" description="Proton donor/acceptor" evidence="7">
    <location>
        <position position="76"/>
    </location>
</feature>
<evidence type="ECO:0000256" key="5">
    <source>
        <dbReference type="ARBA" id="ARBA00023235"/>
    </source>
</evidence>
<comment type="pathway">
    <text evidence="7">Cell wall biogenesis; peptidoglycan biosynthesis.</text>
</comment>
<evidence type="ECO:0000256" key="3">
    <source>
        <dbReference type="ARBA" id="ARBA00022960"/>
    </source>
</evidence>
<dbReference type="InterPro" id="IPR018187">
    <property type="entry name" value="Asp/Glu_racemase_AS_1"/>
</dbReference>
<name>A0ABQ0E042_9PORP</name>
<keyword evidence="4 7" id="KW-0573">Peptidoglycan synthesis</keyword>
<dbReference type="RefSeq" id="WP_411914854.1">
    <property type="nucleotide sequence ID" value="NZ_BAAFSF010000001.1"/>
</dbReference>
<dbReference type="PROSITE" id="PS00924">
    <property type="entry name" value="ASP_GLU_RACEMASE_2"/>
    <property type="match status" value="1"/>
</dbReference>